<organism evidence="4 5">
    <name type="scientific">Panicum virgatum</name>
    <name type="common">Blackwell switchgrass</name>
    <dbReference type="NCBI Taxonomy" id="38727"/>
    <lineage>
        <taxon>Eukaryota</taxon>
        <taxon>Viridiplantae</taxon>
        <taxon>Streptophyta</taxon>
        <taxon>Embryophyta</taxon>
        <taxon>Tracheophyta</taxon>
        <taxon>Spermatophyta</taxon>
        <taxon>Magnoliopsida</taxon>
        <taxon>Liliopsida</taxon>
        <taxon>Poales</taxon>
        <taxon>Poaceae</taxon>
        <taxon>PACMAD clade</taxon>
        <taxon>Panicoideae</taxon>
        <taxon>Panicodae</taxon>
        <taxon>Paniceae</taxon>
        <taxon>Panicinae</taxon>
        <taxon>Panicum</taxon>
        <taxon>Panicum sect. Hiantes</taxon>
    </lineage>
</organism>
<dbReference type="EMBL" id="CM029042">
    <property type="protein sequence ID" value="KAG2616574.1"/>
    <property type="molecule type" value="Genomic_DNA"/>
</dbReference>
<feature type="compositionally biased region" description="Polar residues" evidence="1">
    <location>
        <begin position="817"/>
        <end position="831"/>
    </location>
</feature>
<keyword evidence="2" id="KW-0472">Membrane</keyword>
<dbReference type="InterPro" id="IPR007658">
    <property type="entry name" value="DUF594"/>
</dbReference>
<feature type="region of interest" description="Disordered" evidence="1">
    <location>
        <begin position="691"/>
        <end position="711"/>
    </location>
</feature>
<name>A0A8T0U757_PANVG</name>
<sequence length="839" mass="95245">MGSVTAAVHWWEESQMRVLVLGSLLVQFLLLIFSFVRRMAIPRWIRFIMWLAYLASDAVAIYALATLFNRHKNQDPGGSRMLEVVWAPVLLIHLGGHDGITAYNIEDNELWSRHLLTAVSQVTVAIYVFCKSWRGGDKRLLQAAILLFVPGVLKCFDKPWALKSASINSLVSTSAAERTPKQGQMDPLGEYVKHAKAFVSREQREGEGRMQQQATRASVQEGDHSPSQAKQTEGDMDPLEEYVMKGARAPAHTTNTFQDGQNLMKSEAYKLFVDLSSPYPRRLSILKYFWVVSQESAEQAHRSLRKRIVSAFLLLYTKLKTAAIPTGGEIENEKGKASYRVKFIFRHWARVFLPWAAIGLFHKSHRESYNDIDVKITYAIFCCTALLEFYSMLPIIPVPGDEPTIAGLFHSGQRPDMVTQYSLVGYFARNREHSWMMRTVSLFGCKDFLDQRWWMRSCFSSRRITKLVLQYLKDGWKEKIQDAASYRRFNDNRGHWALEGNQDLVSSIKGPFDESVLIWHIATDFCFFLSPFSDHRCSFAKIPSISSNSKSKGDTPPAEEARSKCGELTACKAVLCRQISNYMMYLLFVNPEMLLPGTRRNLFTIAYKELKDILDDDKPSLLATAYKELKDILKDNNRNMYRRVTAAIKELNDILRDSKRNPLSWSQWKPAPAIQEELMQRVINTMLDNSVKASEEESKRSSEEKPDGSSKGSFIDDAWALAQGLLALGDDKMWEVIQGVWVEMLCFSASRCRGYLHAKALGSGGEFLTYVWLLMSCMGMETFTERLQREELPPASDARNGTASSTSEIHTRARAAPSTSQVHHTSASPSTDEICIDMS</sequence>
<accession>A0A8T0U757</accession>
<feature type="transmembrane region" description="Helical" evidence="2">
    <location>
        <begin position="48"/>
        <end position="68"/>
    </location>
</feature>
<keyword evidence="5" id="KW-1185">Reference proteome</keyword>
<proteinExistence type="predicted"/>
<gene>
    <name evidence="4" type="ORF">PVAP13_3NG248539</name>
</gene>
<dbReference type="AlphaFoldDB" id="A0A8T0U757"/>
<evidence type="ECO:0000313" key="4">
    <source>
        <dbReference type="EMBL" id="KAG2616574.1"/>
    </source>
</evidence>
<keyword evidence="2" id="KW-1133">Transmembrane helix</keyword>
<evidence type="ECO:0000313" key="5">
    <source>
        <dbReference type="Proteomes" id="UP000823388"/>
    </source>
</evidence>
<feature type="compositionally biased region" description="Polar residues" evidence="1">
    <location>
        <begin position="799"/>
        <end position="808"/>
    </location>
</feature>
<dbReference type="Pfam" id="PF04578">
    <property type="entry name" value="DUF594"/>
    <property type="match status" value="1"/>
</dbReference>
<evidence type="ECO:0000256" key="2">
    <source>
        <dbReference type="SAM" id="Phobius"/>
    </source>
</evidence>
<evidence type="ECO:0000256" key="1">
    <source>
        <dbReference type="SAM" id="MobiDB-lite"/>
    </source>
</evidence>
<feature type="transmembrane region" description="Helical" evidence="2">
    <location>
        <begin position="18"/>
        <end position="36"/>
    </location>
</feature>
<feature type="region of interest" description="Disordered" evidence="1">
    <location>
        <begin position="790"/>
        <end position="839"/>
    </location>
</feature>
<keyword evidence="2" id="KW-0812">Transmembrane</keyword>
<feature type="region of interest" description="Disordered" evidence="1">
    <location>
        <begin position="202"/>
        <end position="236"/>
    </location>
</feature>
<feature type="compositionally biased region" description="Basic and acidic residues" evidence="1">
    <location>
        <begin position="693"/>
        <end position="708"/>
    </location>
</feature>
<protein>
    <recommendedName>
        <fullName evidence="3">DUF4220 domain-containing protein</fullName>
    </recommendedName>
</protein>
<dbReference type="InterPro" id="IPR025315">
    <property type="entry name" value="DUF4220"/>
</dbReference>
<reference evidence="4" key="1">
    <citation type="submission" date="2020-05" db="EMBL/GenBank/DDBJ databases">
        <title>WGS assembly of Panicum virgatum.</title>
        <authorList>
            <person name="Lovell J.T."/>
            <person name="Jenkins J."/>
            <person name="Shu S."/>
            <person name="Juenger T.E."/>
            <person name="Schmutz J."/>
        </authorList>
    </citation>
    <scope>NUCLEOTIDE SEQUENCE</scope>
    <source>
        <strain evidence="4">AP13</strain>
    </source>
</reference>
<dbReference type="PANTHER" id="PTHR31325">
    <property type="entry name" value="OS01G0798800 PROTEIN-RELATED"/>
    <property type="match status" value="1"/>
</dbReference>
<dbReference type="Pfam" id="PF13968">
    <property type="entry name" value="DUF4220"/>
    <property type="match status" value="1"/>
</dbReference>
<feature type="domain" description="DUF4220" evidence="3">
    <location>
        <begin position="50"/>
        <end position="394"/>
    </location>
</feature>
<evidence type="ECO:0000259" key="3">
    <source>
        <dbReference type="Pfam" id="PF13968"/>
    </source>
</evidence>
<comment type="caution">
    <text evidence="4">The sequence shown here is derived from an EMBL/GenBank/DDBJ whole genome shotgun (WGS) entry which is preliminary data.</text>
</comment>
<dbReference type="Proteomes" id="UP000823388">
    <property type="component" value="Chromosome 3N"/>
</dbReference>